<evidence type="ECO:0008006" key="3">
    <source>
        <dbReference type="Google" id="ProtNLM"/>
    </source>
</evidence>
<evidence type="ECO:0000313" key="1">
    <source>
        <dbReference type="EMBL" id="GAK57639.1"/>
    </source>
</evidence>
<dbReference type="STRING" id="1499967.U27_04606"/>
<dbReference type="HOGENOM" id="CLU_114047_9_0_0"/>
<dbReference type="PANTHER" id="PTHR34504:SF4">
    <property type="entry name" value="ANTITOXIN HICB"/>
    <property type="match status" value="1"/>
</dbReference>
<dbReference type="Pfam" id="PF21748">
    <property type="entry name" value="UPF0150"/>
    <property type="match status" value="1"/>
</dbReference>
<dbReference type="AlphaFoldDB" id="A0A081BZ84"/>
<organism evidence="1">
    <name type="scientific">Vecturithrix granuli</name>
    <dbReference type="NCBI Taxonomy" id="1499967"/>
    <lineage>
        <taxon>Bacteria</taxon>
        <taxon>Candidatus Moduliflexota</taxon>
        <taxon>Candidatus Vecturitrichia</taxon>
        <taxon>Candidatus Vecturitrichales</taxon>
        <taxon>Candidatus Vecturitrichaceae</taxon>
        <taxon>Candidatus Vecturithrix</taxon>
    </lineage>
</organism>
<dbReference type="InterPro" id="IPR035069">
    <property type="entry name" value="TTHA1013/TTHA0281-like"/>
</dbReference>
<keyword evidence="2" id="KW-1185">Reference proteome</keyword>
<dbReference type="Gene3D" id="3.30.160.250">
    <property type="match status" value="1"/>
</dbReference>
<dbReference type="Proteomes" id="UP000030661">
    <property type="component" value="Unassembled WGS sequence"/>
</dbReference>
<reference evidence="1" key="1">
    <citation type="journal article" date="2015" name="PeerJ">
        <title>First genomic representation of candidate bacterial phylum KSB3 points to enhanced environmental sensing as a trigger of wastewater bulking.</title>
        <authorList>
            <person name="Sekiguchi Y."/>
            <person name="Ohashi A."/>
            <person name="Parks D.H."/>
            <person name="Yamauchi T."/>
            <person name="Tyson G.W."/>
            <person name="Hugenholtz P."/>
        </authorList>
    </citation>
    <scope>NUCLEOTIDE SEQUENCE [LARGE SCALE GENOMIC DNA]</scope>
</reference>
<dbReference type="InterPro" id="IPR051404">
    <property type="entry name" value="TA_system_antitoxin"/>
</dbReference>
<protein>
    <recommendedName>
        <fullName evidence="3">HicB-like antitoxin of toxin-antitoxin system domain-containing protein</fullName>
    </recommendedName>
</protein>
<dbReference type="InterPro" id="IPR049389">
    <property type="entry name" value="TTHA0281-like"/>
</dbReference>
<accession>A0A081BZ84</accession>
<dbReference type="SUPFAM" id="SSF143100">
    <property type="entry name" value="TTHA1013/TTHA0281-like"/>
    <property type="match status" value="1"/>
</dbReference>
<sequence>MTYHYTAVIVKCGEWFAGTIKELSGVHTQGKTVEEVKENLKEAISMVIESNLKHFQEIANMMNILKKIWP</sequence>
<dbReference type="EMBL" id="DF820466">
    <property type="protein sequence ID" value="GAK57639.1"/>
    <property type="molecule type" value="Genomic_DNA"/>
</dbReference>
<dbReference type="PANTHER" id="PTHR34504">
    <property type="entry name" value="ANTITOXIN HICB"/>
    <property type="match status" value="1"/>
</dbReference>
<gene>
    <name evidence="1" type="ORF">U27_04606</name>
</gene>
<name>A0A081BZ84_VECG1</name>
<proteinExistence type="predicted"/>
<evidence type="ECO:0000313" key="2">
    <source>
        <dbReference type="Proteomes" id="UP000030661"/>
    </source>
</evidence>